<dbReference type="EMBL" id="LC738878">
    <property type="protein sequence ID" value="BDT62827.1"/>
    <property type="molecule type" value="Genomic_DNA"/>
</dbReference>
<sequence>MTLEVTTAPKENRKNNKSKIKSTKTKKKTNTNPTKENINMNREKNNDHDNTENTVNMDTNNKDDIDNIYNNTEEKLNINDDTKKKLNMDDDTEEKLNIDGSEDNNYDNLNRNGNNNININNKKRNNSDNINNKISYKKLKHNGDEYNIINDYTDTDNRRRKRNIDNDPDNTLKKKKNNINEFSTHHANAIEIIDKLNKANSNSTVIDNHVNLFYSSSINNNEQKNYDNILHLKKRKKTQKDIVTKDDMTNILKASIFQFVDHMKKEYSSIDINDNVDDVVNNNNDYNNCIDNNIDNNNKDNDDKGNNKNKKLSYNFKRGSHKSQIFKQIAKTILGKSKQKQQQQHDDKQQPPPNLNDNHDNVNKIKKNQAILPGGSCESLELDIAYFSYMYFISSFPRGYIEILRKHIENYIINNDVLNNLKQNLNITQSENTTTDNNMLIIRLVDIILASITSSNNKQFSGVFRDDSNIQSFIENERERQITRSMNGKLKIVKPLSKQIFCDNIHRYLYYLKVFANKLNMSNEELFKIIFPPIDIDILHTENETIRKNGNNYIITNVVYYAINGYILDEE</sequence>
<protein>
    <submittedName>
        <fullName evidence="2">Uncharacterized protein</fullName>
    </submittedName>
</protein>
<feature type="compositionally biased region" description="Basic and acidic residues" evidence="1">
    <location>
        <begin position="297"/>
        <end position="306"/>
    </location>
</feature>
<feature type="region of interest" description="Disordered" evidence="1">
    <location>
        <begin position="1"/>
        <end position="64"/>
    </location>
</feature>
<feature type="region of interest" description="Disordered" evidence="1">
    <location>
        <begin position="97"/>
        <end position="130"/>
    </location>
</feature>
<feature type="compositionally biased region" description="Low complexity" evidence="1">
    <location>
        <begin position="30"/>
        <end position="39"/>
    </location>
</feature>
<feature type="compositionally biased region" description="Basic residues" evidence="1">
    <location>
        <begin position="15"/>
        <end position="29"/>
    </location>
</feature>
<feature type="region of interest" description="Disordered" evidence="1">
    <location>
        <begin position="291"/>
        <end position="314"/>
    </location>
</feature>
<name>A0A9C7EYW3_9VIRU</name>
<organism evidence="2">
    <name type="scientific">Metapenaeus joyneri majanivirus</name>
    <dbReference type="NCBI Taxonomy" id="2984280"/>
    <lineage>
        <taxon>Viruses</taxon>
        <taxon>Viruses incertae sedis</taxon>
        <taxon>Naldaviricetes</taxon>
        <taxon>Nimaviridae</taxon>
    </lineage>
</organism>
<feature type="compositionally biased region" description="Low complexity" evidence="1">
    <location>
        <begin position="106"/>
        <end position="120"/>
    </location>
</feature>
<accession>A0A9C7EYW3</accession>
<proteinExistence type="predicted"/>
<evidence type="ECO:0000313" key="2">
    <source>
        <dbReference type="EMBL" id="BDT62827.1"/>
    </source>
</evidence>
<feature type="compositionally biased region" description="Basic and acidic residues" evidence="1">
    <location>
        <begin position="41"/>
        <end position="51"/>
    </location>
</feature>
<feature type="region of interest" description="Disordered" evidence="1">
    <location>
        <begin position="334"/>
        <end position="361"/>
    </location>
</feature>
<evidence type="ECO:0000256" key="1">
    <source>
        <dbReference type="SAM" id="MobiDB-lite"/>
    </source>
</evidence>
<reference evidence="2" key="1">
    <citation type="submission" date="2022-10" db="EMBL/GenBank/DDBJ databases">
        <title>Genome sequences of endogenous nimaviruses in decapod crustaceans.</title>
        <authorList>
            <person name="Kawato S."/>
            <person name="Nozaki R."/>
            <person name="Kondo H."/>
            <person name="Hirono I."/>
        </authorList>
    </citation>
    <scope>NUCLEOTIDE SEQUENCE</scope>
    <source>
        <strain evidence="2">Tokushima2020</strain>
    </source>
</reference>